<dbReference type="OrthoDB" id="9771584at2"/>
<sequence length="365" mass="40078">MIAVSPRSGGRPSFAASASVPPAEPGAWVRLPQGEPLLVVLVDAEEEFDWRHFSSDCVSVRNIAEQYRAQRLFERFGCRPTYLVDFAVASQPQGYQPLRDYLESGRCGIGAQLHPWVTPPLTEDICARNSFAGNLPAAVEFQKIARLTDEIETNLGCRPILYRAGRYGTGAHSVTSLIDLGYRMECSVVPFTSFAAGGGPDYRRFGVAPYWLDRDRTLMELPLTCALIGRWAGADPSPFSTLVCGALARYLHVPGLLARFGLINRVRLSPEGFSLEEAKALTLALLSRGQRLFHLTYHSSSLLPGGSPYVRTERDRDLFLGWIEAYLDFFLGEIAGRPATPEEIYALARSGETRDSVSEAGRGGG</sequence>
<comment type="caution">
    <text evidence="2">The sequence shown here is derived from an EMBL/GenBank/DDBJ whole genome shotgun (WGS) entry which is preliminary data.</text>
</comment>
<dbReference type="GO" id="GO:0005975">
    <property type="term" value="P:carbohydrate metabolic process"/>
    <property type="evidence" value="ECO:0007669"/>
    <property type="project" value="InterPro"/>
</dbReference>
<gene>
    <name evidence="2" type="ORF">PHAMO_210068</name>
</gene>
<dbReference type="RefSeq" id="WP_002726925.1">
    <property type="nucleotide sequence ID" value="NZ_CAHP01000014.1"/>
</dbReference>
<dbReference type="Gene3D" id="3.20.20.370">
    <property type="entry name" value="Glycoside hydrolase/deacetylase"/>
    <property type="match status" value="1"/>
</dbReference>
<evidence type="ECO:0000313" key="2">
    <source>
        <dbReference type="EMBL" id="CCG40557.1"/>
    </source>
</evidence>
<dbReference type="InterPro" id="IPR011330">
    <property type="entry name" value="Glyco_hydro/deAcase_b/a-brl"/>
</dbReference>
<dbReference type="Proteomes" id="UP000004169">
    <property type="component" value="Unassembled WGS sequence"/>
</dbReference>
<evidence type="ECO:0000313" key="3">
    <source>
        <dbReference type="Proteomes" id="UP000004169"/>
    </source>
</evidence>
<feature type="region of interest" description="Disordered" evidence="1">
    <location>
        <begin position="1"/>
        <end position="22"/>
    </location>
</feature>
<accession>H8FQB9</accession>
<protein>
    <submittedName>
        <fullName evidence="2">WalW protein</fullName>
    </submittedName>
</protein>
<keyword evidence="3" id="KW-1185">Reference proteome</keyword>
<dbReference type="CDD" id="cd10935">
    <property type="entry name" value="CE4_WalW"/>
    <property type="match status" value="1"/>
</dbReference>
<proteinExistence type="predicted"/>
<evidence type="ECO:0000256" key="1">
    <source>
        <dbReference type="SAM" id="MobiDB-lite"/>
    </source>
</evidence>
<dbReference type="STRING" id="1150626.PHAMO_210068"/>
<reference evidence="2 3" key="1">
    <citation type="journal article" date="2012" name="J. Bacteriol.">
        <title>Draft Genome Sequence of the Purple Photosynthetic Bacterium Phaeospirillum molischianum DSM120, a Particularly Versatile Bacterium.</title>
        <authorList>
            <person name="Duquesne K."/>
            <person name="Prima V."/>
            <person name="Ji B."/>
            <person name="Rouy Z."/>
            <person name="Medigue C."/>
            <person name="Talla E."/>
            <person name="Sturgis J.N."/>
        </authorList>
    </citation>
    <scope>NUCLEOTIDE SEQUENCE [LARGE SCALE GENOMIC DNA]</scope>
    <source>
        <strain evidence="3">DSM120</strain>
    </source>
</reference>
<dbReference type="EMBL" id="CAHP01000014">
    <property type="protein sequence ID" value="CCG40557.1"/>
    <property type="molecule type" value="Genomic_DNA"/>
</dbReference>
<organism evidence="2 3">
    <name type="scientific">Magnetospirillum molischianum DSM 120</name>
    <dbReference type="NCBI Taxonomy" id="1150626"/>
    <lineage>
        <taxon>Bacteria</taxon>
        <taxon>Pseudomonadati</taxon>
        <taxon>Pseudomonadota</taxon>
        <taxon>Alphaproteobacteria</taxon>
        <taxon>Rhodospirillales</taxon>
        <taxon>Rhodospirillaceae</taxon>
        <taxon>Magnetospirillum</taxon>
    </lineage>
</organism>
<name>H8FQB9_MAGML</name>
<feature type="compositionally biased region" description="Low complexity" evidence="1">
    <location>
        <begin position="12"/>
        <end position="22"/>
    </location>
</feature>
<dbReference type="AlphaFoldDB" id="H8FQB9"/>
<dbReference type="SUPFAM" id="SSF88713">
    <property type="entry name" value="Glycoside hydrolase/deacetylase"/>
    <property type="match status" value="1"/>
</dbReference>
<dbReference type="eggNOG" id="COG0726">
    <property type="taxonomic scope" value="Bacteria"/>
</dbReference>